<reference evidence="1 2" key="1">
    <citation type="submission" date="2017-09" db="EMBL/GenBank/DDBJ databases">
        <authorList>
            <person name="DeBolt S."/>
            <person name="Huntemann M."/>
            <person name="Clum A."/>
            <person name="Pillay M."/>
            <person name="Palaniappan K."/>
            <person name="Varghese N."/>
            <person name="Mikhailova N."/>
            <person name="Stamatis D."/>
            <person name="Reddy T."/>
            <person name="Daum C."/>
            <person name="Shapiro N."/>
            <person name="Ivanova N."/>
            <person name="Kyrpides N."/>
            <person name="Woyke T."/>
        </authorList>
    </citation>
    <scope>NUCLEOTIDE SEQUENCE [LARGE SCALE GENOMIC DNA]</scope>
    <source>
        <strain evidence="1 2">A2-S9</strain>
    </source>
</reference>
<organism evidence="1 2">
    <name type="scientific">Pseudomonas poae</name>
    <dbReference type="NCBI Taxonomy" id="200451"/>
    <lineage>
        <taxon>Bacteria</taxon>
        <taxon>Pseudomonadati</taxon>
        <taxon>Pseudomonadota</taxon>
        <taxon>Gammaproteobacteria</taxon>
        <taxon>Pseudomonadales</taxon>
        <taxon>Pseudomonadaceae</taxon>
        <taxon>Pseudomonas</taxon>
    </lineage>
</organism>
<dbReference type="AlphaFoldDB" id="A0A7Z1K5X8"/>
<dbReference type="RefSeq" id="WP_098479561.1">
    <property type="nucleotide sequence ID" value="NZ_PDJN01000001.1"/>
</dbReference>
<gene>
    <name evidence="1" type="ORF">DM05_2172</name>
</gene>
<dbReference type="Proteomes" id="UP000221580">
    <property type="component" value="Unassembled WGS sequence"/>
</dbReference>
<name>A0A7Z1K5X8_9PSED</name>
<evidence type="ECO:0000313" key="2">
    <source>
        <dbReference type="Proteomes" id="UP000221580"/>
    </source>
</evidence>
<accession>A0A7Z1K5X8</accession>
<sequence length="211" mass="22042">MSVAPIIHAIQERLHGADYTDLTIPFKVAGVEFAFTAAMRGHDGRALDLVLVVDTTTGGYGDREGASVKQRVEALSRALDVTGSRYVVTVVLAGAVLVEGIEALSEICRVLHVEGVSLDDQGRPTGETAQRQLDDCIRVLLPLTLPAPIGQSPTGNGPALEQLILALSANTNSELIDAVIAASTDGEQAVIDTISQVISGAFQSDLGAKQS</sequence>
<proteinExistence type="predicted"/>
<comment type="caution">
    <text evidence="1">The sequence shown here is derived from an EMBL/GenBank/DDBJ whole genome shotgun (WGS) entry which is preliminary data.</text>
</comment>
<dbReference type="EMBL" id="PDJN01000001">
    <property type="protein sequence ID" value="PFG71799.1"/>
    <property type="molecule type" value="Genomic_DNA"/>
</dbReference>
<protein>
    <submittedName>
        <fullName evidence="1">Uncharacterized protein</fullName>
    </submittedName>
</protein>
<evidence type="ECO:0000313" key="1">
    <source>
        <dbReference type="EMBL" id="PFG71799.1"/>
    </source>
</evidence>
<reference evidence="1 2" key="2">
    <citation type="submission" date="2017-10" db="EMBL/GenBank/DDBJ databases">
        <title>Bacterial endophytes that colonize and modify switchgrass growth.</title>
        <authorList>
            <person name="Debolt S."/>
        </authorList>
    </citation>
    <scope>NUCLEOTIDE SEQUENCE [LARGE SCALE GENOMIC DNA]</scope>
    <source>
        <strain evidence="1 2">A2-S9</strain>
    </source>
</reference>